<accession>A0A7G8TBM7</accession>
<evidence type="ECO:0000256" key="3">
    <source>
        <dbReference type="SAM" id="Phobius"/>
    </source>
</evidence>
<feature type="domain" description="Periplasmic binding protein" evidence="4">
    <location>
        <begin position="37"/>
        <end position="283"/>
    </location>
</feature>
<dbReference type="InterPro" id="IPR050555">
    <property type="entry name" value="Bact_Solute-Bind_Prot2"/>
</dbReference>
<evidence type="ECO:0000259" key="4">
    <source>
        <dbReference type="Pfam" id="PF13407"/>
    </source>
</evidence>
<name>A0A6N8I1V7_9FIRM</name>
<dbReference type="KEGG" id="cfem:HCR03_01465"/>
<dbReference type="EMBL" id="VWXL01000058">
    <property type="protein sequence ID" value="MVB11503.1"/>
    <property type="molecule type" value="Genomic_DNA"/>
</dbReference>
<evidence type="ECO:0000313" key="6">
    <source>
        <dbReference type="EMBL" id="QNK41018.1"/>
    </source>
</evidence>
<dbReference type="Pfam" id="PF13407">
    <property type="entry name" value="Peripla_BP_4"/>
    <property type="match status" value="1"/>
</dbReference>
<dbReference type="PANTHER" id="PTHR30036:SF7">
    <property type="entry name" value="ABC TRANSPORTER PERIPLASMIC-BINDING PROTEIN YPHF"/>
    <property type="match status" value="1"/>
</dbReference>
<dbReference type="InterPro" id="IPR025997">
    <property type="entry name" value="SBP_2_dom"/>
</dbReference>
<reference evidence="6 8" key="2">
    <citation type="submission" date="2020-08" db="EMBL/GenBank/DDBJ databases">
        <title>The isolate Caproiciproducens sp. 7D4C2 produces n-caproate at mildly acidic conditions from hexoses: genome and rBOX comparison with related strains and chain-elongating bacteria.</title>
        <authorList>
            <person name="Esquivel-Elizondo S."/>
            <person name="Bagci C."/>
            <person name="Temovska M."/>
            <person name="Jeon B.S."/>
            <person name="Bessarab I."/>
            <person name="Williams R.B.H."/>
            <person name="Huson D.H."/>
            <person name="Angenent L.T."/>
        </authorList>
    </citation>
    <scope>NUCLEOTIDE SEQUENCE [LARGE SCALE GENOMIC DNA]</scope>
    <source>
        <strain evidence="6 8">7D4C2</strain>
    </source>
</reference>
<keyword evidence="3" id="KW-0812">Transmembrane</keyword>
<evidence type="ECO:0000256" key="1">
    <source>
        <dbReference type="ARBA" id="ARBA00004196"/>
    </source>
</evidence>
<dbReference type="AlphaFoldDB" id="A0A6N8I1V7"/>
<dbReference type="PANTHER" id="PTHR30036">
    <property type="entry name" value="D-XYLOSE-BINDING PERIPLASMIC PROTEIN"/>
    <property type="match status" value="1"/>
</dbReference>
<dbReference type="GO" id="GO:0030288">
    <property type="term" value="C:outer membrane-bounded periplasmic space"/>
    <property type="evidence" value="ECO:0007669"/>
    <property type="project" value="TreeGrafter"/>
</dbReference>
<keyword evidence="7" id="KW-1185">Reference proteome</keyword>
<comment type="subcellular location">
    <subcellularLocation>
        <location evidence="1">Cell envelope</location>
    </subcellularLocation>
</comment>
<keyword evidence="3" id="KW-0472">Membrane</keyword>
<dbReference type="EMBL" id="CP060286">
    <property type="protein sequence ID" value="QNK41018.1"/>
    <property type="molecule type" value="Genomic_DNA"/>
</dbReference>
<keyword evidence="3" id="KW-1133">Transmembrane helix</keyword>
<sequence length="317" mass="34753">MSRNKLVIFFILLLILSGYYLYLNNKSTKSAGEPYAISVICPGKSTENLSVMKSGIEKAADEMNADISFYTLTSDNDANQQIKLLKREINNGANAVLIMPVNSPDLMKPMKDGDKIVPVIVLQSSLSDLSGLVNISCNNDQLGQNLAKEILQKESSSQRFVILNRKSSPELCGGVEKVLKDAGVKPSYLDFSDLSQDAPVHAERILLQHKGEVFIAADSATLELFGKAEKVLKSKAATNSQIYGVGRSSTIVSLLEEGIIKAIGVENEYGIGYLGVKMAVDRINHISCKNMSVNFVVSDRSNMYHPENEYMLFPFVS</sequence>
<evidence type="ECO:0000313" key="5">
    <source>
        <dbReference type="EMBL" id="MVB11503.1"/>
    </source>
</evidence>
<accession>A0A6N8I1V7</accession>
<feature type="transmembrane region" description="Helical" evidence="3">
    <location>
        <begin position="6"/>
        <end position="23"/>
    </location>
</feature>
<gene>
    <name evidence="5" type="ORF">CAFE_22210</name>
    <name evidence="6" type="ORF">HCR03_01465</name>
</gene>
<evidence type="ECO:0000313" key="8">
    <source>
        <dbReference type="Proteomes" id="UP000515909"/>
    </source>
</evidence>
<dbReference type="GO" id="GO:0030246">
    <property type="term" value="F:carbohydrate binding"/>
    <property type="evidence" value="ECO:0007669"/>
    <property type="project" value="TreeGrafter"/>
</dbReference>
<proteinExistence type="inferred from homology"/>
<evidence type="ECO:0000313" key="7">
    <source>
        <dbReference type="Proteomes" id="UP000469440"/>
    </source>
</evidence>
<dbReference type="Proteomes" id="UP000515909">
    <property type="component" value="Chromosome"/>
</dbReference>
<dbReference type="Proteomes" id="UP000469440">
    <property type="component" value="Unassembled WGS sequence"/>
</dbReference>
<dbReference type="RefSeq" id="WP_066643826.1">
    <property type="nucleotide sequence ID" value="NZ_CP060286.1"/>
</dbReference>
<comment type="similarity">
    <text evidence="2">Belongs to the bacterial solute-binding protein 2 family.</text>
</comment>
<protein>
    <submittedName>
        <fullName evidence="5">Periplasmic binding protein domain protein</fullName>
    </submittedName>
    <submittedName>
        <fullName evidence="6">Substrate-binding domain-containing protein</fullName>
    </submittedName>
</protein>
<reference evidence="5 7" key="1">
    <citation type="submission" date="2019-09" db="EMBL/GenBank/DDBJ databases">
        <title>Genome sequence of Clostridium sp. EA1.</title>
        <authorList>
            <person name="Poehlein A."/>
            <person name="Bengelsdorf F.R."/>
            <person name="Daniel R."/>
        </authorList>
    </citation>
    <scope>NUCLEOTIDE SEQUENCE [LARGE SCALE GENOMIC DNA]</scope>
    <source>
        <strain evidence="5 7">EA1</strain>
    </source>
</reference>
<organism evidence="5 7">
    <name type="scientific">Caproicibacter fermentans</name>
    <dbReference type="NCBI Taxonomy" id="2576756"/>
    <lineage>
        <taxon>Bacteria</taxon>
        <taxon>Bacillati</taxon>
        <taxon>Bacillota</taxon>
        <taxon>Clostridia</taxon>
        <taxon>Eubacteriales</taxon>
        <taxon>Acutalibacteraceae</taxon>
        <taxon>Caproicibacter</taxon>
    </lineage>
</organism>
<dbReference type="InterPro" id="IPR028082">
    <property type="entry name" value="Peripla_BP_I"/>
</dbReference>
<evidence type="ECO:0000256" key="2">
    <source>
        <dbReference type="ARBA" id="ARBA00007639"/>
    </source>
</evidence>
<dbReference type="SUPFAM" id="SSF53822">
    <property type="entry name" value="Periplasmic binding protein-like I"/>
    <property type="match status" value="1"/>
</dbReference>
<dbReference type="Gene3D" id="3.40.50.2300">
    <property type="match status" value="2"/>
</dbReference>